<dbReference type="AlphaFoldDB" id="A0A1F8GCF2"/>
<comment type="caution">
    <text evidence="1">The sequence shown here is derived from an EMBL/GenBank/DDBJ whole genome shotgun (WGS) entry which is preliminary data.</text>
</comment>
<evidence type="ECO:0000313" key="2">
    <source>
        <dbReference type="Proteomes" id="UP000178227"/>
    </source>
</evidence>
<reference evidence="1 2" key="1">
    <citation type="journal article" date="2016" name="Nat. Commun.">
        <title>Thousands of microbial genomes shed light on interconnected biogeochemical processes in an aquifer system.</title>
        <authorList>
            <person name="Anantharaman K."/>
            <person name="Brown C.T."/>
            <person name="Hug L.A."/>
            <person name="Sharon I."/>
            <person name="Castelle C.J."/>
            <person name="Probst A.J."/>
            <person name="Thomas B.C."/>
            <person name="Singh A."/>
            <person name="Wilkins M.J."/>
            <person name="Karaoz U."/>
            <person name="Brodie E.L."/>
            <person name="Williams K.H."/>
            <person name="Hubbard S.S."/>
            <person name="Banfield J.F."/>
        </authorList>
    </citation>
    <scope>NUCLEOTIDE SEQUENCE [LARGE SCALE GENOMIC DNA]</scope>
</reference>
<name>A0A1F8GCF2_9BACT</name>
<dbReference type="Proteomes" id="UP000178227">
    <property type="component" value="Unassembled WGS sequence"/>
</dbReference>
<sequence length="181" mass="20598">MDVFGNKKLMSKELEEALTKVIDQLQRNPKPSKTHLCDTKLHVECGQKYIRVWFSWTILVLLPNGDAFESASANGGRLPNRNRPVGNVIELVKRPGWRRKVKFVTGQYDYPFSISFGSFGSEKPECICGRTENIQQTVLGPRCNYCRGADIRHMNSVRQLGGMPRVGDNVLRSNSDYYRNS</sequence>
<accession>A0A1F8GCF2</accession>
<proteinExistence type="predicted"/>
<dbReference type="EMBL" id="MGKI01000009">
    <property type="protein sequence ID" value="OGN22720.1"/>
    <property type="molecule type" value="Genomic_DNA"/>
</dbReference>
<evidence type="ECO:0000313" key="1">
    <source>
        <dbReference type="EMBL" id="OGN22720.1"/>
    </source>
</evidence>
<protein>
    <submittedName>
        <fullName evidence="1">Uncharacterized protein</fullName>
    </submittedName>
</protein>
<dbReference type="STRING" id="1802694.A2918_01215"/>
<organism evidence="1 2">
    <name type="scientific">Candidatus Yanofskybacteria bacterium RIFCSPLOWO2_01_FULL_42_49</name>
    <dbReference type="NCBI Taxonomy" id="1802694"/>
    <lineage>
        <taxon>Bacteria</taxon>
        <taxon>Candidatus Yanofskyibacteriota</taxon>
    </lineage>
</organism>
<gene>
    <name evidence="1" type="ORF">A2918_01215</name>
</gene>